<feature type="compositionally biased region" description="Polar residues" evidence="3">
    <location>
        <begin position="1107"/>
        <end position="1122"/>
    </location>
</feature>
<dbReference type="SUPFAM" id="SSF48403">
    <property type="entry name" value="Ankyrin repeat"/>
    <property type="match status" value="1"/>
</dbReference>
<evidence type="ECO:0000259" key="5">
    <source>
        <dbReference type="Pfam" id="PF01833"/>
    </source>
</evidence>
<feature type="compositionally biased region" description="Polar residues" evidence="3">
    <location>
        <begin position="1"/>
        <end position="21"/>
    </location>
</feature>
<proteinExistence type="predicted"/>
<dbReference type="InterPro" id="IPR057962">
    <property type="entry name" value="SPT23_MGA2_DBD"/>
</dbReference>
<dbReference type="Pfam" id="PF12796">
    <property type="entry name" value="Ank_2"/>
    <property type="match status" value="1"/>
</dbReference>
<feature type="repeat" description="ANK" evidence="2">
    <location>
        <begin position="1011"/>
        <end position="1043"/>
    </location>
</feature>
<evidence type="ECO:0000256" key="2">
    <source>
        <dbReference type="PROSITE-ProRule" id="PRU00023"/>
    </source>
</evidence>
<evidence type="ECO:0000256" key="1">
    <source>
        <dbReference type="ARBA" id="ARBA00023043"/>
    </source>
</evidence>
<name>A0AA38H2E5_9TREE</name>
<feature type="transmembrane region" description="Helical" evidence="4">
    <location>
        <begin position="1372"/>
        <end position="1401"/>
    </location>
</feature>
<dbReference type="Pfam" id="PF25603">
    <property type="entry name" value="SPT23_MGA2_DBD"/>
    <property type="match status" value="1"/>
</dbReference>
<feature type="compositionally biased region" description="Pro residues" evidence="3">
    <location>
        <begin position="1206"/>
        <end position="1217"/>
    </location>
</feature>
<gene>
    <name evidence="7" type="ORF">MKK02DRAFT_40982</name>
</gene>
<organism evidence="7 8">
    <name type="scientific">Dioszegia hungarica</name>
    <dbReference type="NCBI Taxonomy" id="4972"/>
    <lineage>
        <taxon>Eukaryota</taxon>
        <taxon>Fungi</taxon>
        <taxon>Dikarya</taxon>
        <taxon>Basidiomycota</taxon>
        <taxon>Agaricomycotina</taxon>
        <taxon>Tremellomycetes</taxon>
        <taxon>Tremellales</taxon>
        <taxon>Bulleribasidiaceae</taxon>
        <taxon>Dioszegia</taxon>
    </lineage>
</organism>
<evidence type="ECO:0000313" key="8">
    <source>
        <dbReference type="Proteomes" id="UP001164286"/>
    </source>
</evidence>
<dbReference type="RefSeq" id="XP_052942452.1">
    <property type="nucleotide sequence ID" value="XM_053091364.1"/>
</dbReference>
<feature type="domain" description="SPT23/MGA2-like DNA-binding" evidence="6">
    <location>
        <begin position="190"/>
        <end position="434"/>
    </location>
</feature>
<dbReference type="GO" id="GO:0005634">
    <property type="term" value="C:nucleus"/>
    <property type="evidence" value="ECO:0007669"/>
    <property type="project" value="TreeGrafter"/>
</dbReference>
<sequence>MDSSSNPPFFVQSSNSAQSEGNAGAGPSGDSYSQALHMQAVPPQRGFGPLVNVGGSKAARAGSPLRDVKLEPGSARPATYRSSHSPQSLHPSTVPRPLALPTEQKPSVFASPSVSSRATSVGIPDSVNGFSSGPPMGSGLASTIQSRSDPPRRLIDVDVLPVGDAPMEVVKATPHRNVLLLQGDPQVISKQRVETAIRVIMDLIRSIPSTPTSAPLPPDLFNILPADNTLANLSLERVGCFSGLRLQLGTTTKATAKKQLQAGKTPERELLYLDAAVYKSEEGGRRVYACKRCRLRELRRRASKDASRKKPSLGGEAITSMPQVLPSGATPGPDYITGANPDQYDPHRQDQVVEEPGFDPDRSDWRHEIVLFNSAPEMPIKDGSCMWLPFRVVCYGKCHGEKVGFKIKFTLRTIDGAAVFTATTDPIRITDDHKTDKNPKPKVVSPAASQAQPAVPRPRKGRASAASSRRQSPVASDAESGQSLSEAGAMMQKQTPSVRSKPYERPTTHSPAVSIGGLPFDFNVNGTGPAPPRFHRQHSASSVHSLTSLTPLNPPPNAPPTDTGVNLGLSSARPTPADFINLEPLPVTGTVSPGALRHPNFAMSNFDSYNYSSRPHSAASSNVASPVNGLRPLGDDVMMHGSQLRSLQPNPLSNAFASLNAISAQQQQQQQSLMLSDYLADQDMAHTLNSAMDGLFDASSHSSSFNDDASGFSGYRDSASGLFSESGLVPDTGMEFLDFSGGEDQGLAQPAFDQVSPVGGAPIPPLFDLELSHSPIQSQRPQPNFANIPPQPQPTEDQLRQMLMSFGSQAQAQAQPVPPQPVVSHVIPAEGPLGGGVQIAVAGQRFVPGMTVMFGGRAAKTMVISDSFCTCELPAGPEPGFVEVSVQGAIVAPGQTVEQFRYQGMDKEMMRLALEVRDQYSGSSSDAAYRLAQRVAQSSHSGNSSDRSSASPMASGASPTYLNLSTTSSTFTTEDKEDDLQLTVINFLASIDEHAPGSLRRSGAINTRNTAQQTLLHIATVSGYHRLVRRLLLMGAQVDLQDVNGFTALSFAALCGQVACARVLIEAGAAYDLPTAFGEMPLDLAKSGEKEGVEALLLSAVWSTSSGTIKTDTPALRSQPSTAPAPEPEKLNEVDNDNPSTSGSDTAGETPLAQPSARRLSPKARGKQRETSTRSSPRASPPRQASPPATADVADLTPLSTSTAIPLPPDSPPPYEPGPNRAHEAPLVLETKPARGESSTVAPPAPAFHTLVELLWKSLPLHLLPAPLTELLDEAVSPDGWAVLPPPTWGTLYKLTSPDEVKLFTQALAVQFLNVLVQHLGGIEGLDLGDHSRASIRPVDGEEGQGEGSNAVAENGKKRGKRGMTRNDTMLYLFWLPVLMFVGFWLFVTALPIVAGLFLIYGRQMTSRVK</sequence>
<dbReference type="GO" id="GO:0003712">
    <property type="term" value="F:transcription coregulator activity"/>
    <property type="evidence" value="ECO:0007669"/>
    <property type="project" value="TreeGrafter"/>
</dbReference>
<feature type="domain" description="IPT/TIG" evidence="5">
    <location>
        <begin position="821"/>
        <end position="888"/>
    </location>
</feature>
<dbReference type="Pfam" id="PF01833">
    <property type="entry name" value="TIG"/>
    <property type="match status" value="1"/>
</dbReference>
<feature type="repeat" description="ANK" evidence="2">
    <location>
        <begin position="1044"/>
        <end position="1076"/>
    </location>
</feature>
<dbReference type="PROSITE" id="PS50297">
    <property type="entry name" value="ANK_REP_REGION"/>
    <property type="match status" value="2"/>
</dbReference>
<feature type="compositionally biased region" description="Low complexity" evidence="3">
    <location>
        <begin position="444"/>
        <end position="454"/>
    </location>
</feature>
<evidence type="ECO:0000256" key="4">
    <source>
        <dbReference type="SAM" id="Phobius"/>
    </source>
</evidence>
<dbReference type="InterPro" id="IPR013783">
    <property type="entry name" value="Ig-like_fold"/>
</dbReference>
<feature type="region of interest" description="Disordered" evidence="3">
    <location>
        <begin position="1"/>
        <end position="100"/>
    </location>
</feature>
<dbReference type="PANTHER" id="PTHR23335:SF1">
    <property type="entry name" value="CALMODULIN-BINDING TRANSCRIPTION ACTIVATOR, ISOFORM F"/>
    <property type="match status" value="1"/>
</dbReference>
<dbReference type="Gene3D" id="2.60.40.10">
    <property type="entry name" value="Immunoglobulins"/>
    <property type="match status" value="1"/>
</dbReference>
<dbReference type="Proteomes" id="UP001164286">
    <property type="component" value="Unassembled WGS sequence"/>
</dbReference>
<feature type="region of interest" description="Disordered" evidence="3">
    <location>
        <begin position="1107"/>
        <end position="1222"/>
    </location>
</feature>
<feature type="region of interest" description="Disordered" evidence="3">
    <location>
        <begin position="1334"/>
        <end position="1361"/>
    </location>
</feature>
<dbReference type="SMART" id="SM00248">
    <property type="entry name" value="ANK"/>
    <property type="match status" value="2"/>
</dbReference>
<accession>A0AA38H2E5</accession>
<protein>
    <submittedName>
        <fullName evidence="7">Suppressor protein SPT23</fullName>
    </submittedName>
</protein>
<feature type="region of interest" description="Disordered" evidence="3">
    <location>
        <begin position="301"/>
        <end position="335"/>
    </location>
</feature>
<keyword evidence="4" id="KW-0812">Transmembrane</keyword>
<dbReference type="SUPFAM" id="SSF81296">
    <property type="entry name" value="E set domains"/>
    <property type="match status" value="1"/>
</dbReference>
<dbReference type="InterPro" id="IPR036770">
    <property type="entry name" value="Ankyrin_rpt-contain_sf"/>
</dbReference>
<feature type="compositionally biased region" description="Basic and acidic residues" evidence="3">
    <location>
        <begin position="429"/>
        <end position="439"/>
    </location>
</feature>
<evidence type="ECO:0000313" key="7">
    <source>
        <dbReference type="EMBL" id="KAI9632675.1"/>
    </source>
</evidence>
<feature type="compositionally biased region" description="Low complexity" evidence="3">
    <location>
        <begin position="463"/>
        <end position="476"/>
    </location>
</feature>
<dbReference type="EMBL" id="JAKWFO010000014">
    <property type="protein sequence ID" value="KAI9632675.1"/>
    <property type="molecule type" value="Genomic_DNA"/>
</dbReference>
<comment type="caution">
    <text evidence="7">The sequence shown here is derived from an EMBL/GenBank/DDBJ whole genome shotgun (WGS) entry which is preliminary data.</text>
</comment>
<dbReference type="Gene3D" id="1.25.40.20">
    <property type="entry name" value="Ankyrin repeat-containing domain"/>
    <property type="match status" value="1"/>
</dbReference>
<dbReference type="InterPro" id="IPR014756">
    <property type="entry name" value="Ig_E-set"/>
</dbReference>
<keyword evidence="4" id="KW-1133">Transmembrane helix</keyword>
<evidence type="ECO:0000259" key="6">
    <source>
        <dbReference type="Pfam" id="PF25603"/>
    </source>
</evidence>
<dbReference type="CDD" id="cd00102">
    <property type="entry name" value="IPT"/>
    <property type="match status" value="1"/>
</dbReference>
<dbReference type="GO" id="GO:0006357">
    <property type="term" value="P:regulation of transcription by RNA polymerase II"/>
    <property type="evidence" value="ECO:0007669"/>
    <property type="project" value="TreeGrafter"/>
</dbReference>
<dbReference type="GeneID" id="77730569"/>
<feature type="compositionally biased region" description="Low complexity" evidence="3">
    <location>
        <begin position="1173"/>
        <end position="1191"/>
    </location>
</feature>
<feature type="compositionally biased region" description="Low complexity" evidence="3">
    <location>
        <begin position="938"/>
        <end position="961"/>
    </location>
</feature>
<dbReference type="PANTHER" id="PTHR23335">
    <property type="entry name" value="CALMODULIN-BINDING TRANSCRIPTION ACTIVATOR CAMTA"/>
    <property type="match status" value="1"/>
</dbReference>
<reference evidence="7" key="1">
    <citation type="journal article" date="2022" name="G3 (Bethesda)">
        <title>High quality genome of the basidiomycete yeast Dioszegia hungarica PDD-24b-2 isolated from cloud water.</title>
        <authorList>
            <person name="Jarrige D."/>
            <person name="Haridas S."/>
            <person name="Bleykasten-Grosshans C."/>
            <person name="Joly M."/>
            <person name="Nadalig T."/>
            <person name="Sancelme M."/>
            <person name="Vuilleumier S."/>
            <person name="Grigoriev I.V."/>
            <person name="Amato P."/>
            <person name="Bringel F."/>
        </authorList>
    </citation>
    <scope>NUCLEOTIDE SEQUENCE</scope>
    <source>
        <strain evidence="7">PDD-24b-2</strain>
    </source>
</reference>
<dbReference type="InterPro" id="IPR002110">
    <property type="entry name" value="Ankyrin_rpt"/>
</dbReference>
<evidence type="ECO:0000256" key="3">
    <source>
        <dbReference type="SAM" id="MobiDB-lite"/>
    </source>
</evidence>
<feature type="compositionally biased region" description="Polar residues" evidence="3">
    <location>
        <begin position="80"/>
        <end position="91"/>
    </location>
</feature>
<feature type="region of interest" description="Disordered" evidence="3">
    <location>
        <begin position="429"/>
        <end position="572"/>
    </location>
</feature>
<feature type="compositionally biased region" description="Polar residues" evidence="3">
    <location>
        <begin position="1137"/>
        <end position="1147"/>
    </location>
</feature>
<keyword evidence="4" id="KW-0472">Membrane</keyword>
<dbReference type="PROSITE" id="PS50088">
    <property type="entry name" value="ANK_REPEAT"/>
    <property type="match status" value="2"/>
</dbReference>
<keyword evidence="8" id="KW-1185">Reference proteome</keyword>
<dbReference type="InterPro" id="IPR002909">
    <property type="entry name" value="IPT_dom"/>
</dbReference>
<feature type="region of interest" description="Disordered" evidence="3">
    <location>
        <begin position="932"/>
        <end position="961"/>
    </location>
</feature>
<dbReference type="GO" id="GO:0003690">
    <property type="term" value="F:double-stranded DNA binding"/>
    <property type="evidence" value="ECO:0007669"/>
    <property type="project" value="TreeGrafter"/>
</dbReference>
<keyword evidence="1 2" id="KW-0040">ANK repeat</keyword>